<evidence type="ECO:0000259" key="2">
    <source>
        <dbReference type="PROSITE" id="PS51898"/>
    </source>
</evidence>
<feature type="domain" description="Tyr recombinase" evidence="2">
    <location>
        <begin position="2"/>
        <end position="219"/>
    </location>
</feature>
<dbReference type="InterPro" id="IPR011010">
    <property type="entry name" value="DNA_brk_join_enz"/>
</dbReference>
<dbReference type="Gene3D" id="1.10.443.10">
    <property type="entry name" value="Intergrase catalytic core"/>
    <property type="match status" value="1"/>
</dbReference>
<dbReference type="InterPro" id="IPR013762">
    <property type="entry name" value="Integrase-like_cat_sf"/>
</dbReference>
<dbReference type="EMBL" id="CP014844">
    <property type="protein sequence ID" value="AMR77940.1"/>
    <property type="molecule type" value="Genomic_DNA"/>
</dbReference>
<dbReference type="PROSITE" id="PS51898">
    <property type="entry name" value="TYR_RECOMBINASE"/>
    <property type="match status" value="1"/>
</dbReference>
<dbReference type="SUPFAM" id="SSF56349">
    <property type="entry name" value="DNA breaking-rejoining enzymes"/>
    <property type="match status" value="1"/>
</dbReference>
<name>A0A142JIM8_9BURK</name>
<dbReference type="CDD" id="cd00397">
    <property type="entry name" value="DNA_BRE_C"/>
    <property type="match status" value="1"/>
</dbReference>
<dbReference type="InterPro" id="IPR002104">
    <property type="entry name" value="Integrase_catalytic"/>
</dbReference>
<evidence type="ECO:0000313" key="4">
    <source>
        <dbReference type="Proteomes" id="UP000075238"/>
    </source>
</evidence>
<protein>
    <submittedName>
        <fullName evidence="3">Integrase</fullName>
    </submittedName>
</protein>
<keyword evidence="4" id="KW-1185">Reference proteome</keyword>
<reference evidence="3 4" key="1">
    <citation type="submission" date="2016-03" db="EMBL/GenBank/DDBJ databases">
        <title>Complete genome sequence of a novel chlorpyrifos degrading bacterium, Cupriavidus nantongensis sp. X1.</title>
        <authorList>
            <person name="Fang L."/>
        </authorList>
    </citation>
    <scope>NUCLEOTIDE SEQUENCE [LARGE SCALE GENOMIC DNA]</scope>
    <source>
        <strain evidence="3 4">X1</strain>
    </source>
</reference>
<accession>A0A142JIM8</accession>
<sequence>MTKPGVIENHEIRHALKVAAVTGQNTERDVALLAVAYGTGITPNECAKLLVSDYLSANGNVVRESKVRAEIAFNGKARPLHWSGPSVQAAIDEYLAYRLVARHGVTTSPAAYRGLDPQSPLFLAGDGQPFAFTRRITPAGAVSYSCESLTEIIRRLHQQAGIAMGNASAARRTFAVSLHRKGLSPKLIQELIGVSSLSAVKRMIEGNPVRLASIVSGVI</sequence>
<dbReference type="OrthoDB" id="305957at2"/>
<proteinExistence type="predicted"/>
<dbReference type="GO" id="GO:0015074">
    <property type="term" value="P:DNA integration"/>
    <property type="evidence" value="ECO:0007669"/>
    <property type="project" value="InterPro"/>
</dbReference>
<dbReference type="STRING" id="1796606.A2G96_09410"/>
<dbReference type="GO" id="GO:0003677">
    <property type="term" value="F:DNA binding"/>
    <property type="evidence" value="ECO:0007669"/>
    <property type="project" value="InterPro"/>
</dbReference>
<evidence type="ECO:0000313" key="3">
    <source>
        <dbReference type="EMBL" id="AMR77940.1"/>
    </source>
</evidence>
<gene>
    <name evidence="3" type="ORF">A2G96_09410</name>
</gene>
<keyword evidence="1" id="KW-0233">DNA recombination</keyword>
<dbReference type="GO" id="GO:0006310">
    <property type="term" value="P:DNA recombination"/>
    <property type="evidence" value="ECO:0007669"/>
    <property type="project" value="UniProtKB-KW"/>
</dbReference>
<dbReference type="KEGG" id="cnan:A2G96_09410"/>
<dbReference type="Pfam" id="PF00589">
    <property type="entry name" value="Phage_integrase"/>
    <property type="match status" value="1"/>
</dbReference>
<evidence type="ECO:0000256" key="1">
    <source>
        <dbReference type="ARBA" id="ARBA00023172"/>
    </source>
</evidence>
<dbReference type="AlphaFoldDB" id="A0A142JIM8"/>
<dbReference type="Proteomes" id="UP000075238">
    <property type="component" value="Chromosome 1"/>
</dbReference>
<organism evidence="3 4">
    <name type="scientific">Cupriavidus nantongensis</name>
    <dbReference type="NCBI Taxonomy" id="1796606"/>
    <lineage>
        <taxon>Bacteria</taxon>
        <taxon>Pseudomonadati</taxon>
        <taxon>Pseudomonadota</taxon>
        <taxon>Betaproteobacteria</taxon>
        <taxon>Burkholderiales</taxon>
        <taxon>Burkholderiaceae</taxon>
        <taxon>Cupriavidus</taxon>
    </lineage>
</organism>